<dbReference type="RefSeq" id="WP_345527317.1">
    <property type="nucleotide sequence ID" value="NZ_BAABKN010000015.1"/>
</dbReference>
<evidence type="ECO:0000313" key="2">
    <source>
        <dbReference type="EMBL" id="GAA4741071.1"/>
    </source>
</evidence>
<evidence type="ECO:0000313" key="3">
    <source>
        <dbReference type="Proteomes" id="UP001499882"/>
    </source>
</evidence>
<proteinExistence type="predicted"/>
<dbReference type="InterPro" id="IPR052189">
    <property type="entry name" value="L-asp_N-monooxygenase_NS-form"/>
</dbReference>
<sequence>MVVLDRAQPERAVTRSDRVAIIGGGASGVLTALQLLSSSDDSALCVTVHEASGVLGRGIAYGTSDPRHLLNVRARHMSAYADVPSDLLDWARRAGRDPDPLGFLPRMEFSAYLQDTLADVADHRLTISAGRVDDIVPVGDGFELRTRDRVATADTVVLAYGNQAPQALAVGGVDLAELPGYLPNPWDLAAIRALPDDAVVVIVGTGLTAIDTAITLLEDSPRRSAVMVSRHGLLPHAHIEQQSTAWVSDVPTGALTADGIAALVRGQVAAARAHDVDWRNVVDGLRPATQSIWGRLDLSERRRFLSTYVRDWEVRRHRMAPEVADRIRGYRRDGRLMVLDGGIASVETRGPRSAVRLADLAEPVLADAVVNCTGPLTDLDRTTDPLLQALRSRGLVAPDPLRLGLDSTLEGEVVGRDGRVVPGLYAVGPPRKGTLWESTAIPEIRTQAAEVSRLVLGRVAATQ</sequence>
<organism evidence="2 3">
    <name type="scientific">Nocardioides endophyticus</name>
    <dbReference type="NCBI Taxonomy" id="1353775"/>
    <lineage>
        <taxon>Bacteria</taxon>
        <taxon>Bacillati</taxon>
        <taxon>Actinomycetota</taxon>
        <taxon>Actinomycetes</taxon>
        <taxon>Propionibacteriales</taxon>
        <taxon>Nocardioidaceae</taxon>
        <taxon>Nocardioides</taxon>
    </lineage>
</organism>
<dbReference type="PANTHER" id="PTHR40254:SF1">
    <property type="entry name" value="BLR0577 PROTEIN"/>
    <property type="match status" value="1"/>
</dbReference>
<gene>
    <name evidence="2" type="ORF">GCM10023350_27040</name>
</gene>
<dbReference type="InterPro" id="IPR038732">
    <property type="entry name" value="HpyO/CreE_NAD-binding"/>
</dbReference>
<dbReference type="Proteomes" id="UP001499882">
    <property type="component" value="Unassembled WGS sequence"/>
</dbReference>
<feature type="domain" description="FAD-dependent urate hydroxylase HpyO/Asp monooxygenase CreE-like FAD/NAD(P)-binding" evidence="1">
    <location>
        <begin position="20"/>
        <end position="163"/>
    </location>
</feature>
<dbReference type="Gene3D" id="3.50.50.60">
    <property type="entry name" value="FAD/NAD(P)-binding domain"/>
    <property type="match status" value="1"/>
</dbReference>
<dbReference type="EMBL" id="BAABKN010000015">
    <property type="protein sequence ID" value="GAA4741071.1"/>
    <property type="molecule type" value="Genomic_DNA"/>
</dbReference>
<dbReference type="PRINTS" id="PR00368">
    <property type="entry name" value="FADPNR"/>
</dbReference>
<reference evidence="3" key="1">
    <citation type="journal article" date="2019" name="Int. J. Syst. Evol. Microbiol.">
        <title>The Global Catalogue of Microorganisms (GCM) 10K type strain sequencing project: providing services to taxonomists for standard genome sequencing and annotation.</title>
        <authorList>
            <consortium name="The Broad Institute Genomics Platform"/>
            <consortium name="The Broad Institute Genome Sequencing Center for Infectious Disease"/>
            <person name="Wu L."/>
            <person name="Ma J."/>
        </authorList>
    </citation>
    <scope>NUCLEOTIDE SEQUENCE [LARGE SCALE GENOMIC DNA]</scope>
    <source>
        <strain evidence="3">JCM 18532</strain>
    </source>
</reference>
<comment type="caution">
    <text evidence="2">The sequence shown here is derived from an EMBL/GenBank/DDBJ whole genome shotgun (WGS) entry which is preliminary data.</text>
</comment>
<dbReference type="PANTHER" id="PTHR40254">
    <property type="entry name" value="BLR0577 PROTEIN"/>
    <property type="match status" value="1"/>
</dbReference>
<dbReference type="SUPFAM" id="SSF51905">
    <property type="entry name" value="FAD/NAD(P)-binding domain"/>
    <property type="match status" value="2"/>
</dbReference>
<dbReference type="InterPro" id="IPR036188">
    <property type="entry name" value="FAD/NAD-bd_sf"/>
</dbReference>
<keyword evidence="3" id="KW-1185">Reference proteome</keyword>
<accession>A0ABP8YY49</accession>
<evidence type="ECO:0000259" key="1">
    <source>
        <dbReference type="Pfam" id="PF13454"/>
    </source>
</evidence>
<dbReference type="Pfam" id="PF13454">
    <property type="entry name" value="NAD_binding_9"/>
    <property type="match status" value="1"/>
</dbReference>
<name>A0ABP8YY49_9ACTN</name>
<protein>
    <submittedName>
        <fullName evidence="2">FAD/NAD(P)-binding protein</fullName>
    </submittedName>
</protein>